<dbReference type="KEGG" id="pfp:PFL1_03584"/>
<dbReference type="GeneID" id="19317693"/>
<evidence type="ECO:0000313" key="3">
    <source>
        <dbReference type="Proteomes" id="UP000053664"/>
    </source>
</evidence>
<dbReference type="RefSeq" id="XP_007879295.1">
    <property type="nucleotide sequence ID" value="XM_007881104.1"/>
</dbReference>
<sequence>MYISLKSSLVLLATAVLVTLPNQARAGDPTLYRYISRKQNIFGDCVVFHPFNVPNPLFNCRPESSLQGVTIHSGELACDDTTTTFQDFCKGCKAAGSVCTQQVT</sequence>
<evidence type="ECO:0008006" key="4">
    <source>
        <dbReference type="Google" id="ProtNLM"/>
    </source>
</evidence>
<keyword evidence="1" id="KW-0732">Signal</keyword>
<name>A0A061HDS1_9BASI</name>
<proteinExistence type="predicted"/>
<feature type="signal peptide" evidence="1">
    <location>
        <begin position="1"/>
        <end position="26"/>
    </location>
</feature>
<dbReference type="Proteomes" id="UP000053664">
    <property type="component" value="Unassembled WGS sequence"/>
</dbReference>
<dbReference type="EMBL" id="KE361633">
    <property type="protein sequence ID" value="EPQ28781.1"/>
    <property type="molecule type" value="Genomic_DNA"/>
</dbReference>
<organism evidence="2 3">
    <name type="scientific">Pseudozyma flocculosa PF-1</name>
    <dbReference type="NCBI Taxonomy" id="1277687"/>
    <lineage>
        <taxon>Eukaryota</taxon>
        <taxon>Fungi</taxon>
        <taxon>Dikarya</taxon>
        <taxon>Basidiomycota</taxon>
        <taxon>Ustilaginomycotina</taxon>
        <taxon>Ustilaginomycetes</taxon>
        <taxon>Ustilaginales</taxon>
        <taxon>Ustilaginaceae</taxon>
        <taxon>Pseudozyma</taxon>
    </lineage>
</organism>
<reference evidence="2 3" key="1">
    <citation type="journal article" date="2013" name="Plant Cell">
        <title>The transition from a phytopathogenic smut ancestor to an anamorphic biocontrol agent deciphered by comparative whole-genome analysis.</title>
        <authorList>
            <person name="Lefebvre F."/>
            <person name="Joly D.L."/>
            <person name="Labbe C."/>
            <person name="Teichmann B."/>
            <person name="Linning R."/>
            <person name="Belzile F."/>
            <person name="Bakkeren G."/>
            <person name="Belanger R.R."/>
        </authorList>
    </citation>
    <scope>NUCLEOTIDE SEQUENCE [LARGE SCALE GENOMIC DNA]</scope>
    <source>
        <strain evidence="2 3">PF-1</strain>
    </source>
</reference>
<dbReference type="HOGENOM" id="CLU_2251246_0_0_1"/>
<protein>
    <recommendedName>
        <fullName evidence="4">Cyanovirin-N domain-containing protein</fullName>
    </recommendedName>
</protein>
<evidence type="ECO:0000256" key="1">
    <source>
        <dbReference type="SAM" id="SignalP"/>
    </source>
</evidence>
<evidence type="ECO:0000313" key="2">
    <source>
        <dbReference type="EMBL" id="EPQ28781.1"/>
    </source>
</evidence>
<dbReference type="AlphaFoldDB" id="A0A061HDS1"/>
<gene>
    <name evidence="2" type="ORF">PFL1_03584</name>
</gene>
<feature type="chain" id="PRO_5001599965" description="Cyanovirin-N domain-containing protein" evidence="1">
    <location>
        <begin position="27"/>
        <end position="104"/>
    </location>
</feature>
<accession>A0A061HDS1</accession>